<dbReference type="InterPro" id="IPR015421">
    <property type="entry name" value="PyrdxlP-dep_Trfase_major"/>
</dbReference>
<dbReference type="InterPro" id="IPR015422">
    <property type="entry name" value="PyrdxlP-dep_Trfase_small"/>
</dbReference>
<sequence>LLEPNIIFLNHGSFGACPIPVLEKQAFYRTMLEKEPVRFFLREFEELYYSALQELANFISVNVENIVFIPNATNGINAVLKSLHFTAEDDILTTNHAYPACKNLLHFIAQKTGAKVNIAPIDLPIHNSQEIVEAIIAKITPKTKIALIDHITSPTGITFPVEQIVKKLSSFGIDTLIDGAHAPGSIKLSVETIGAAYYVGNCHKWLCAPKGSAFLYIHPDKQENIHPTTISHAYISHAMNPYSRFQSEFYWTGTNDFSAYLCVPESIKFMGNLLSGGWEQLMKRNSDLVIFARKAFCKILNIEPGCPDNMIASMCSFQISDGNENGPFPHNYVDPLQTRLFNCYNIEVPIISWPYPPKRLLRISAQIYNTSEQFEYLATALEKNR</sequence>
<dbReference type="AlphaFoldDB" id="A0A1F5V781"/>
<evidence type="ECO:0000313" key="4">
    <source>
        <dbReference type="Proteomes" id="UP000178943"/>
    </source>
</evidence>
<gene>
    <name evidence="3" type="ORF">A2Y62_15190</name>
</gene>
<dbReference type="InterPro" id="IPR015424">
    <property type="entry name" value="PyrdxlP-dep_Trfase"/>
</dbReference>
<feature type="non-terminal residue" evidence="3">
    <location>
        <position position="1"/>
    </location>
</feature>
<comment type="caution">
    <text evidence="3">The sequence shown here is derived from an EMBL/GenBank/DDBJ whole genome shotgun (WGS) entry which is preliminary data.</text>
</comment>
<dbReference type="Proteomes" id="UP000178943">
    <property type="component" value="Unassembled WGS sequence"/>
</dbReference>
<proteinExistence type="predicted"/>
<dbReference type="InterPro" id="IPR000192">
    <property type="entry name" value="Aminotrans_V_dom"/>
</dbReference>
<dbReference type="Pfam" id="PF00266">
    <property type="entry name" value="Aminotran_5"/>
    <property type="match status" value="1"/>
</dbReference>
<dbReference type="SUPFAM" id="SSF53383">
    <property type="entry name" value="PLP-dependent transferases"/>
    <property type="match status" value="1"/>
</dbReference>
<dbReference type="EMBL" id="MFGW01000218">
    <property type="protein sequence ID" value="OGF59292.1"/>
    <property type="molecule type" value="Genomic_DNA"/>
</dbReference>
<accession>A0A1F5V781</accession>
<evidence type="ECO:0000259" key="2">
    <source>
        <dbReference type="Pfam" id="PF00266"/>
    </source>
</evidence>
<dbReference type="PANTHER" id="PTHR43092:SF2">
    <property type="entry name" value="HERCYNYLCYSTEINE SULFOXIDE LYASE"/>
    <property type="match status" value="1"/>
</dbReference>
<dbReference type="PANTHER" id="PTHR43092">
    <property type="entry name" value="L-CYSTEINE DESULFHYDRASE"/>
    <property type="match status" value="1"/>
</dbReference>
<reference evidence="3 4" key="1">
    <citation type="journal article" date="2016" name="Nat. Commun.">
        <title>Thousands of microbial genomes shed light on interconnected biogeochemical processes in an aquifer system.</title>
        <authorList>
            <person name="Anantharaman K."/>
            <person name="Brown C.T."/>
            <person name="Hug L.A."/>
            <person name="Sharon I."/>
            <person name="Castelle C.J."/>
            <person name="Probst A.J."/>
            <person name="Thomas B.C."/>
            <person name="Singh A."/>
            <person name="Wilkins M.J."/>
            <person name="Karaoz U."/>
            <person name="Brodie E.L."/>
            <person name="Williams K.H."/>
            <person name="Hubbard S.S."/>
            <person name="Banfield J.F."/>
        </authorList>
    </citation>
    <scope>NUCLEOTIDE SEQUENCE [LARGE SCALE GENOMIC DNA]</scope>
</reference>
<evidence type="ECO:0000256" key="1">
    <source>
        <dbReference type="ARBA" id="ARBA00022898"/>
    </source>
</evidence>
<keyword evidence="1" id="KW-0663">Pyridoxal phosphate</keyword>
<name>A0A1F5V781_9BACT</name>
<dbReference type="STRING" id="1817863.A2Y62_15190"/>
<organism evidence="3 4">
    <name type="scientific">Candidatus Fischerbacteria bacterium RBG_13_37_8</name>
    <dbReference type="NCBI Taxonomy" id="1817863"/>
    <lineage>
        <taxon>Bacteria</taxon>
        <taxon>Candidatus Fischeribacteriota</taxon>
    </lineage>
</organism>
<protein>
    <submittedName>
        <fullName evidence="3">Penicillin epimerase</fullName>
    </submittedName>
</protein>
<evidence type="ECO:0000313" key="3">
    <source>
        <dbReference type="EMBL" id="OGF59292.1"/>
    </source>
</evidence>
<dbReference type="Gene3D" id="3.40.640.10">
    <property type="entry name" value="Type I PLP-dependent aspartate aminotransferase-like (Major domain)"/>
    <property type="match status" value="1"/>
</dbReference>
<dbReference type="Gene3D" id="3.90.1150.10">
    <property type="entry name" value="Aspartate Aminotransferase, domain 1"/>
    <property type="match status" value="1"/>
</dbReference>
<feature type="domain" description="Aminotransferase class V" evidence="2">
    <location>
        <begin position="42"/>
        <end position="322"/>
    </location>
</feature>